<feature type="compositionally biased region" description="Basic and acidic residues" evidence="1">
    <location>
        <begin position="190"/>
        <end position="200"/>
    </location>
</feature>
<dbReference type="InterPro" id="IPR000182">
    <property type="entry name" value="GNAT_dom"/>
</dbReference>
<dbReference type="RefSeq" id="WP_188817720.1">
    <property type="nucleotide sequence ID" value="NZ_BMOF01000040.1"/>
</dbReference>
<dbReference type="Gene3D" id="3.40.630.30">
    <property type="match status" value="1"/>
</dbReference>
<proteinExistence type="predicted"/>
<evidence type="ECO:0000313" key="3">
    <source>
        <dbReference type="EMBL" id="GGK04267.1"/>
    </source>
</evidence>
<dbReference type="AlphaFoldDB" id="A0A8J3BF50"/>
<keyword evidence="4" id="KW-1185">Reference proteome</keyword>
<name>A0A8J3BF50_9BACI</name>
<reference evidence="3" key="1">
    <citation type="journal article" date="2014" name="Int. J. Syst. Evol. Microbiol.">
        <title>Complete genome sequence of Corynebacterium casei LMG S-19264T (=DSM 44701T), isolated from a smear-ripened cheese.</title>
        <authorList>
            <consortium name="US DOE Joint Genome Institute (JGI-PGF)"/>
            <person name="Walter F."/>
            <person name="Albersmeier A."/>
            <person name="Kalinowski J."/>
            <person name="Ruckert C."/>
        </authorList>
    </citation>
    <scope>NUCLEOTIDE SEQUENCE</scope>
    <source>
        <strain evidence="3">JCM 14719</strain>
    </source>
</reference>
<evidence type="ECO:0000256" key="1">
    <source>
        <dbReference type="SAM" id="MobiDB-lite"/>
    </source>
</evidence>
<dbReference type="Proteomes" id="UP000637720">
    <property type="component" value="Unassembled WGS sequence"/>
</dbReference>
<dbReference type="Pfam" id="PF13302">
    <property type="entry name" value="Acetyltransf_3"/>
    <property type="match status" value="1"/>
</dbReference>
<evidence type="ECO:0000313" key="4">
    <source>
        <dbReference type="Proteomes" id="UP000637720"/>
    </source>
</evidence>
<organism evidence="3 4">
    <name type="scientific">Calditerricola satsumensis</name>
    <dbReference type="NCBI Taxonomy" id="373054"/>
    <lineage>
        <taxon>Bacteria</taxon>
        <taxon>Bacillati</taxon>
        <taxon>Bacillota</taxon>
        <taxon>Bacilli</taxon>
        <taxon>Bacillales</taxon>
        <taxon>Bacillaceae</taxon>
        <taxon>Calditerricola</taxon>
    </lineage>
</organism>
<dbReference type="EMBL" id="BMOF01000040">
    <property type="protein sequence ID" value="GGK04267.1"/>
    <property type="molecule type" value="Genomic_DNA"/>
</dbReference>
<dbReference type="InterPro" id="IPR016181">
    <property type="entry name" value="Acyl_CoA_acyltransferase"/>
</dbReference>
<sequence>MALPHDVSLPDALHGPRVRLRPLGQDDAAALWEAINESRDHLAPWLPWVRHVQALADAQAHIARARTRWRRGTDLAMGIFARDEGHLLGGCTLYPHTWALRVFEIGYWLRRTARGHGYAAETVQVLTRFAFEELKANRVEIRVDPRNAKSRAVAERIGFVYEGTLRRCAPGADGKPADRMVYALIADDDQRPDWANDGENKIGTATKPSARSGDLPSPL</sequence>
<feature type="domain" description="N-acetyltransferase" evidence="2">
    <location>
        <begin position="18"/>
        <end position="185"/>
    </location>
</feature>
<dbReference type="SUPFAM" id="SSF55729">
    <property type="entry name" value="Acyl-CoA N-acyltransferases (Nat)"/>
    <property type="match status" value="1"/>
</dbReference>
<comment type="caution">
    <text evidence="3">The sequence shown here is derived from an EMBL/GenBank/DDBJ whole genome shotgun (WGS) entry which is preliminary data.</text>
</comment>
<reference evidence="3" key="2">
    <citation type="submission" date="2020-09" db="EMBL/GenBank/DDBJ databases">
        <authorList>
            <person name="Sun Q."/>
            <person name="Ohkuma M."/>
        </authorList>
    </citation>
    <scope>NUCLEOTIDE SEQUENCE</scope>
    <source>
        <strain evidence="3">JCM 14719</strain>
    </source>
</reference>
<dbReference type="PANTHER" id="PTHR43441:SF2">
    <property type="entry name" value="FAMILY ACETYLTRANSFERASE, PUTATIVE (AFU_ORTHOLOGUE AFUA_7G00850)-RELATED"/>
    <property type="match status" value="1"/>
</dbReference>
<dbReference type="GO" id="GO:0005737">
    <property type="term" value="C:cytoplasm"/>
    <property type="evidence" value="ECO:0007669"/>
    <property type="project" value="TreeGrafter"/>
</dbReference>
<feature type="region of interest" description="Disordered" evidence="1">
    <location>
        <begin position="190"/>
        <end position="219"/>
    </location>
</feature>
<evidence type="ECO:0000259" key="2">
    <source>
        <dbReference type="PROSITE" id="PS51186"/>
    </source>
</evidence>
<protein>
    <submittedName>
        <fullName evidence="3">Ribosomal-protein-serine acetyltransferase</fullName>
    </submittedName>
</protein>
<dbReference type="GO" id="GO:1990189">
    <property type="term" value="F:protein N-terminal-serine acetyltransferase activity"/>
    <property type="evidence" value="ECO:0007669"/>
    <property type="project" value="TreeGrafter"/>
</dbReference>
<accession>A0A8J3BF50</accession>
<dbReference type="PANTHER" id="PTHR43441">
    <property type="entry name" value="RIBOSOMAL-PROTEIN-SERINE ACETYLTRANSFERASE"/>
    <property type="match status" value="1"/>
</dbReference>
<gene>
    <name evidence="3" type="ORF">GCM10007043_17910</name>
</gene>
<dbReference type="PROSITE" id="PS51186">
    <property type="entry name" value="GNAT"/>
    <property type="match status" value="1"/>
</dbReference>
<dbReference type="GO" id="GO:0008999">
    <property type="term" value="F:protein-N-terminal-alanine acetyltransferase activity"/>
    <property type="evidence" value="ECO:0007669"/>
    <property type="project" value="TreeGrafter"/>
</dbReference>
<dbReference type="InterPro" id="IPR051908">
    <property type="entry name" value="Ribosomal_N-acetyltransferase"/>
</dbReference>